<dbReference type="Pfam" id="PF17236">
    <property type="entry name" value="SU10_MCP"/>
    <property type="match status" value="1"/>
</dbReference>
<dbReference type="KEGG" id="slt:Slit_1915"/>
<name>D5CT58_SIDLE</name>
<dbReference type="EMBL" id="CP001965">
    <property type="protein sequence ID" value="ADE12144.1"/>
    <property type="molecule type" value="Genomic_DNA"/>
</dbReference>
<dbReference type="InterPro" id="IPR035198">
    <property type="entry name" value="SU10_MCP"/>
</dbReference>
<dbReference type="AlphaFoldDB" id="D5CT58"/>
<protein>
    <submittedName>
        <fullName evidence="1">Uncharacterized protein</fullName>
    </submittedName>
</protein>
<reference evidence="1 2" key="1">
    <citation type="submission" date="2010-03" db="EMBL/GenBank/DDBJ databases">
        <title>Complete sequence of Sideroxydans lithotrophicus ES-1.</title>
        <authorList>
            <consortium name="US DOE Joint Genome Institute"/>
            <person name="Lucas S."/>
            <person name="Copeland A."/>
            <person name="Lapidus A."/>
            <person name="Cheng J.-F."/>
            <person name="Bruce D."/>
            <person name="Goodwin L."/>
            <person name="Pitluck S."/>
            <person name="Munk A.C."/>
            <person name="Detter J.C."/>
            <person name="Han C."/>
            <person name="Tapia R."/>
            <person name="Larimer F."/>
            <person name="Land M."/>
            <person name="Hauser L."/>
            <person name="Kyrpides N."/>
            <person name="Ivanova N."/>
            <person name="Emerson D."/>
            <person name="Woyke T."/>
        </authorList>
    </citation>
    <scope>NUCLEOTIDE SEQUENCE [LARGE SCALE GENOMIC DNA]</scope>
    <source>
        <strain evidence="1 2">ES-1</strain>
    </source>
</reference>
<dbReference type="HOGENOM" id="CLU_786820_0_0_4"/>
<keyword evidence="2" id="KW-1185">Reference proteome</keyword>
<dbReference type="RefSeq" id="WP_013030042.1">
    <property type="nucleotide sequence ID" value="NC_013959.1"/>
</dbReference>
<dbReference type="eggNOG" id="ENOG502Z9HW">
    <property type="taxonomic scope" value="Bacteria"/>
</dbReference>
<evidence type="ECO:0000313" key="2">
    <source>
        <dbReference type="Proteomes" id="UP000001625"/>
    </source>
</evidence>
<dbReference type="OrthoDB" id="9134790at2"/>
<evidence type="ECO:0000313" key="1">
    <source>
        <dbReference type="EMBL" id="ADE12144.1"/>
    </source>
</evidence>
<accession>D5CT58</accession>
<organism evidence="1 2">
    <name type="scientific">Sideroxydans lithotrophicus (strain ES-1)</name>
    <dbReference type="NCBI Taxonomy" id="580332"/>
    <lineage>
        <taxon>Bacteria</taxon>
        <taxon>Pseudomonadati</taxon>
        <taxon>Pseudomonadota</taxon>
        <taxon>Betaproteobacteria</taxon>
        <taxon>Nitrosomonadales</taxon>
        <taxon>Gallionellaceae</taxon>
        <taxon>Sideroxydans</taxon>
    </lineage>
</organism>
<dbReference type="STRING" id="580332.Slit_1915"/>
<proteinExistence type="predicted"/>
<gene>
    <name evidence="1" type="ordered locus">Slit_1915</name>
</gene>
<dbReference type="Proteomes" id="UP000001625">
    <property type="component" value="Chromosome"/>
</dbReference>
<sequence>MSNIQAKLMDLSAAADYLGTGAIEVPEFDREIMDVLRRSSVALQRIEQKPATGHPHRYFEQTALASGAAVDPRNISATATGPTRVERPAFIKAVTAQSNISQFDKDVTEQQGQFASVVAKDVNDIITAVELKRASMLWAGTDTSMSAPTTLEWMGGLAQITQQATIANGASIIDGLKSQVAVMLANQTYKLAGKISAIYLNPLLADYIDQEAKASRITLDSVEVVAGVTVAAISTQAGKLPLIADAFMPTTAASTAAYGFTATPANIKGYYAVIMCEDEVEIAVISGAEYNPNPRLFQLGLVGNLSGQFVGVKFDTAIFKGASYAHSVVQVLRP</sequence>